<dbReference type="InParanoid" id="A0A672J532"/>
<proteinExistence type="predicted"/>
<dbReference type="InterPro" id="IPR016186">
    <property type="entry name" value="C-type_lectin-like/link_sf"/>
</dbReference>
<dbReference type="InterPro" id="IPR016187">
    <property type="entry name" value="CTDL_fold"/>
</dbReference>
<reference evidence="3" key="3">
    <citation type="submission" date="2025-09" db="UniProtKB">
        <authorList>
            <consortium name="Ensembl"/>
        </authorList>
    </citation>
    <scope>IDENTIFICATION</scope>
</reference>
<keyword evidence="4" id="KW-1185">Reference proteome</keyword>
<dbReference type="PANTHER" id="PTHR45784">
    <property type="entry name" value="C-TYPE LECTIN DOMAIN FAMILY 20 MEMBER A-RELATED"/>
    <property type="match status" value="1"/>
</dbReference>
<dbReference type="AlphaFoldDB" id="A0A672J532"/>
<evidence type="ECO:0000313" key="3">
    <source>
        <dbReference type="Ensembl" id="ENSSFAP00005048155.1"/>
    </source>
</evidence>
<name>A0A672J532_SALFA</name>
<dbReference type="Gene3D" id="3.10.100.10">
    <property type="entry name" value="Mannose-Binding Protein A, subunit A"/>
    <property type="match status" value="1"/>
</dbReference>
<keyword evidence="1" id="KW-0732">Signal</keyword>
<dbReference type="SUPFAM" id="SSF56436">
    <property type="entry name" value="C-type lectin-like"/>
    <property type="match status" value="1"/>
</dbReference>
<protein>
    <recommendedName>
        <fullName evidence="2">C-type lectin domain-containing protein</fullName>
    </recommendedName>
</protein>
<sequence length="127" mass="14571">MFVAFDVCLINLVLSGGTNISPDRYFYVRKSLSWHEAQAYCRKHHTDLASVQSEEEYEVVKTKVPLEDRVAIGLHRELWENWSDGVQREFRNWLPENFSVTSGSCVTSLTSQEIPGKLCSAFLFLPI</sequence>
<accession>A0A672J532</accession>
<dbReference type="InterPro" id="IPR001304">
    <property type="entry name" value="C-type_lectin-like"/>
</dbReference>
<evidence type="ECO:0000313" key="4">
    <source>
        <dbReference type="Proteomes" id="UP000472267"/>
    </source>
</evidence>
<dbReference type="PANTHER" id="PTHR45784:SF3">
    <property type="entry name" value="C-TYPE LECTIN DOMAIN FAMILY 4 MEMBER K-LIKE-RELATED"/>
    <property type="match status" value="1"/>
</dbReference>
<dbReference type="Proteomes" id="UP000472267">
    <property type="component" value="Chromosome 3"/>
</dbReference>
<reference evidence="3" key="1">
    <citation type="submission" date="2019-06" db="EMBL/GenBank/DDBJ databases">
        <authorList>
            <consortium name="Wellcome Sanger Institute Data Sharing"/>
        </authorList>
    </citation>
    <scope>NUCLEOTIDE SEQUENCE [LARGE SCALE GENOMIC DNA]</scope>
</reference>
<evidence type="ECO:0000256" key="1">
    <source>
        <dbReference type="SAM" id="SignalP"/>
    </source>
</evidence>
<reference evidence="3" key="2">
    <citation type="submission" date="2025-08" db="UniProtKB">
        <authorList>
            <consortium name="Ensembl"/>
        </authorList>
    </citation>
    <scope>IDENTIFICATION</scope>
</reference>
<feature type="chain" id="PRO_5025438525" description="C-type lectin domain-containing protein" evidence="1">
    <location>
        <begin position="16"/>
        <end position="127"/>
    </location>
</feature>
<organism evidence="3 4">
    <name type="scientific">Salarias fasciatus</name>
    <name type="common">Jewelled blenny</name>
    <name type="synonym">Blennius fasciatus</name>
    <dbReference type="NCBI Taxonomy" id="181472"/>
    <lineage>
        <taxon>Eukaryota</taxon>
        <taxon>Metazoa</taxon>
        <taxon>Chordata</taxon>
        <taxon>Craniata</taxon>
        <taxon>Vertebrata</taxon>
        <taxon>Euteleostomi</taxon>
        <taxon>Actinopterygii</taxon>
        <taxon>Neopterygii</taxon>
        <taxon>Teleostei</taxon>
        <taxon>Neoteleostei</taxon>
        <taxon>Acanthomorphata</taxon>
        <taxon>Ovalentaria</taxon>
        <taxon>Blenniimorphae</taxon>
        <taxon>Blenniiformes</taxon>
        <taxon>Blennioidei</taxon>
        <taxon>Blenniidae</taxon>
        <taxon>Salariinae</taxon>
        <taxon>Salarias</taxon>
    </lineage>
</organism>
<evidence type="ECO:0000259" key="2">
    <source>
        <dbReference type="PROSITE" id="PS50041"/>
    </source>
</evidence>
<dbReference type="PROSITE" id="PS50041">
    <property type="entry name" value="C_TYPE_LECTIN_2"/>
    <property type="match status" value="1"/>
</dbReference>
<feature type="signal peptide" evidence="1">
    <location>
        <begin position="1"/>
        <end position="15"/>
    </location>
</feature>
<dbReference type="Ensembl" id="ENSSFAT00005049764.1">
    <property type="protein sequence ID" value="ENSSFAP00005048155.1"/>
    <property type="gene ID" value="ENSSFAG00005023401.1"/>
</dbReference>
<dbReference type="SMART" id="SM00034">
    <property type="entry name" value="CLECT"/>
    <property type="match status" value="1"/>
</dbReference>
<dbReference type="OMA" id="ICCSGWE"/>
<feature type="domain" description="C-type lectin" evidence="2">
    <location>
        <begin position="25"/>
        <end position="120"/>
    </location>
</feature>
<dbReference type="Pfam" id="PF00059">
    <property type="entry name" value="Lectin_C"/>
    <property type="match status" value="1"/>
</dbReference>